<dbReference type="PANTHER" id="PTHR30523">
    <property type="entry name" value="PHOSPHOENOLPYRUVATE CARBOXYLASE"/>
    <property type="match status" value="1"/>
</dbReference>
<evidence type="ECO:0000256" key="8">
    <source>
        <dbReference type="ARBA" id="ARBA00023300"/>
    </source>
</evidence>
<evidence type="ECO:0000256" key="5">
    <source>
        <dbReference type="ARBA" id="ARBA00022419"/>
    </source>
</evidence>
<dbReference type="GO" id="GO:0015977">
    <property type="term" value="P:carbon fixation"/>
    <property type="evidence" value="ECO:0007669"/>
    <property type="project" value="UniProtKB-UniRule"/>
</dbReference>
<proteinExistence type="inferred from homology"/>
<keyword evidence="7 10" id="KW-0456">Lyase</keyword>
<dbReference type="InterPro" id="IPR015813">
    <property type="entry name" value="Pyrv/PenolPyrv_kinase-like_dom"/>
</dbReference>
<organism evidence="13 14">
    <name type="scientific">Gracilimonas mengyeensis</name>
    <dbReference type="NCBI Taxonomy" id="1302730"/>
    <lineage>
        <taxon>Bacteria</taxon>
        <taxon>Pseudomonadati</taxon>
        <taxon>Balneolota</taxon>
        <taxon>Balneolia</taxon>
        <taxon>Balneolales</taxon>
        <taxon>Balneolaceae</taxon>
        <taxon>Gracilimonas</taxon>
    </lineage>
</organism>
<evidence type="ECO:0000256" key="11">
    <source>
        <dbReference type="PROSITE-ProRule" id="PRU10111"/>
    </source>
</evidence>
<dbReference type="GO" id="GO:0008964">
    <property type="term" value="F:phosphoenolpyruvate carboxylase activity"/>
    <property type="evidence" value="ECO:0007669"/>
    <property type="project" value="UniProtKB-UniRule"/>
</dbReference>
<dbReference type="Pfam" id="PF00311">
    <property type="entry name" value="PEPcase"/>
    <property type="match status" value="1"/>
</dbReference>
<sequence length="933" mass="107853">MHWRQTVSELAESSNISESLSKRVINLTEILEELAVEKYGEEFVEKLGELPLASLKALDKNDEEVLKELQEDLGGLSLSEIKEILSMYTTFFHLVNSLEQHEISRVNRRREFEETPENPRKESIAEAVYRFKEAGYDYEKALSMFHQMDIQPTITAHPTEARRRSVLLKQQELASMVSRLGDSDITPDEKIDLRREILNQLNLLLLTDEVRAERLSVEDEVENGLFYFTHSIWDSIPVLYRDIRQAFDTYYDKRPEVPIVLKYRSWIGSDRDGNPNVTSSVTWQTVVEQRRTVLKLYQKELNELRRYLSVSDKQAKVSDALQASVEKDEEKFPISERYERRYKHEPYRRKVTHIMHKIQFLLDQLSEDKKTILTESQKYTAPEFIEDLELIKQSLVENGLTGLSQQGKLQDLIIRAKTFGFHLSALDIRQHSGLHEETIEELLSQGRVLDNYGELSEEEKIDVLVEQLSNPRPLSPVESDRSEVAEKVMTVFEEIRDMLHLNEDIFGSYIISMTHGISDMLEVMLLAKEFGLWKHNGDSIESKLDIVPLFETIEDLENSAGLMGQMYEHDLYSKHLKSRDDFQEIMLGYSDSNKDGGYWMANWALNKAQYELGTVCREHDIDFRLFHGRGGTVGRGGGQSNQAIVAMPAVANNGRIRFTEQGEVISFRYSLSSIAHRHLEQIVNAVARVTAGQYSDTPGYLSGKEDEKEIMEQLADTSMKAYRDLIDDSDFWDWYSGITPIEHIGKLPIASRPVSRGSSDDMTFDTLRAIPWVFAWTQVRYNTPGWFGLGTALEEVKKDHDDVLEVLKRWNEEWTFFRTVLNNSQREMARTHLPTSELYNTEPSKFPELLTGNFKNTEDWITSITGYEKVLDHNKVIQNSIKFRNPFTYPLNIIQAELLKRWKNTDKEEQKDELTEVLFLNINGIAAAMQSTG</sequence>
<evidence type="ECO:0000256" key="12">
    <source>
        <dbReference type="PROSITE-ProRule" id="PRU10112"/>
    </source>
</evidence>
<dbReference type="RefSeq" id="WP_142456211.1">
    <property type="nucleotide sequence ID" value="NZ_FXTP01000021.1"/>
</dbReference>
<evidence type="ECO:0000256" key="4">
    <source>
        <dbReference type="ARBA" id="ARBA00012305"/>
    </source>
</evidence>
<gene>
    <name evidence="10" type="primary">ppc</name>
    <name evidence="13" type="ORF">SAMN06265219_1215</name>
</gene>
<dbReference type="PROSITE" id="PS00781">
    <property type="entry name" value="PEPCASE_1"/>
    <property type="match status" value="1"/>
</dbReference>
<evidence type="ECO:0000256" key="6">
    <source>
        <dbReference type="ARBA" id="ARBA00022842"/>
    </source>
</evidence>
<dbReference type="Gene3D" id="1.20.1440.90">
    <property type="entry name" value="Phosphoenolpyruvate/pyruvate domain"/>
    <property type="match status" value="1"/>
</dbReference>
<dbReference type="PANTHER" id="PTHR30523:SF6">
    <property type="entry name" value="PHOSPHOENOLPYRUVATE CARBOXYLASE"/>
    <property type="match status" value="1"/>
</dbReference>
<evidence type="ECO:0000313" key="14">
    <source>
        <dbReference type="Proteomes" id="UP000317557"/>
    </source>
</evidence>
<dbReference type="InterPro" id="IPR033129">
    <property type="entry name" value="PEPCASE_His_AS"/>
</dbReference>
<keyword evidence="13" id="KW-0670">Pyruvate</keyword>
<evidence type="ECO:0000256" key="10">
    <source>
        <dbReference type="HAMAP-Rule" id="MF_00595"/>
    </source>
</evidence>
<accession>A0A521FM14</accession>
<dbReference type="GO" id="GO:0006099">
    <property type="term" value="P:tricarboxylic acid cycle"/>
    <property type="evidence" value="ECO:0007669"/>
    <property type="project" value="InterPro"/>
</dbReference>
<protein>
    <recommendedName>
        <fullName evidence="5 10">Phosphoenolpyruvate carboxylase</fullName>
        <shortName evidence="10">PEPC</shortName>
        <shortName evidence="10">PEPCase</shortName>
        <ecNumber evidence="4 10">4.1.1.31</ecNumber>
    </recommendedName>
</protein>
<dbReference type="Proteomes" id="UP000317557">
    <property type="component" value="Unassembled WGS sequence"/>
</dbReference>
<reference evidence="13 14" key="1">
    <citation type="submission" date="2017-05" db="EMBL/GenBank/DDBJ databases">
        <authorList>
            <person name="Varghese N."/>
            <person name="Submissions S."/>
        </authorList>
    </citation>
    <scope>NUCLEOTIDE SEQUENCE [LARGE SCALE GENOMIC DNA]</scope>
    <source>
        <strain evidence="13 14">DSM 21985</strain>
    </source>
</reference>
<dbReference type="OrthoDB" id="9768133at2"/>
<dbReference type="EMBL" id="FXTP01000021">
    <property type="protein sequence ID" value="SMO96521.1"/>
    <property type="molecule type" value="Genomic_DNA"/>
</dbReference>
<dbReference type="AlphaFoldDB" id="A0A521FM14"/>
<feature type="active site" evidence="10 11">
    <location>
        <position position="157"/>
    </location>
</feature>
<evidence type="ECO:0000256" key="3">
    <source>
        <dbReference type="ARBA" id="ARBA00008346"/>
    </source>
</evidence>
<dbReference type="GO" id="GO:0005829">
    <property type="term" value="C:cytosol"/>
    <property type="evidence" value="ECO:0007669"/>
    <property type="project" value="TreeGrafter"/>
</dbReference>
<keyword evidence="14" id="KW-1185">Reference proteome</keyword>
<evidence type="ECO:0000256" key="9">
    <source>
        <dbReference type="ARBA" id="ARBA00048995"/>
    </source>
</evidence>
<keyword evidence="8 10" id="KW-0120">Carbon dioxide fixation</keyword>
<dbReference type="PRINTS" id="PR00150">
    <property type="entry name" value="PEPCARBXLASE"/>
</dbReference>
<evidence type="ECO:0000256" key="2">
    <source>
        <dbReference type="ARBA" id="ARBA00003670"/>
    </source>
</evidence>
<dbReference type="InterPro" id="IPR021135">
    <property type="entry name" value="PEP_COase"/>
</dbReference>
<name>A0A521FM14_9BACT</name>
<dbReference type="InterPro" id="IPR022805">
    <property type="entry name" value="PEP_COase_bac/pln-type"/>
</dbReference>
<dbReference type="InterPro" id="IPR018129">
    <property type="entry name" value="PEP_COase_Lys_AS"/>
</dbReference>
<feature type="active site" evidence="10 12">
    <location>
        <position position="594"/>
    </location>
</feature>
<keyword evidence="6 10" id="KW-0460">Magnesium</keyword>
<dbReference type="HAMAP" id="MF_00595">
    <property type="entry name" value="PEPcase_type1"/>
    <property type="match status" value="1"/>
</dbReference>
<dbReference type="SUPFAM" id="SSF51621">
    <property type="entry name" value="Phosphoenolpyruvate/pyruvate domain"/>
    <property type="match status" value="1"/>
</dbReference>
<evidence type="ECO:0000256" key="7">
    <source>
        <dbReference type="ARBA" id="ARBA00023239"/>
    </source>
</evidence>
<evidence type="ECO:0000256" key="1">
    <source>
        <dbReference type="ARBA" id="ARBA00001946"/>
    </source>
</evidence>
<dbReference type="EC" id="4.1.1.31" evidence="4 10"/>
<comment type="catalytic activity">
    <reaction evidence="9 10">
        <text>oxaloacetate + phosphate = phosphoenolpyruvate + hydrogencarbonate</text>
        <dbReference type="Rhea" id="RHEA:28370"/>
        <dbReference type="ChEBI" id="CHEBI:16452"/>
        <dbReference type="ChEBI" id="CHEBI:17544"/>
        <dbReference type="ChEBI" id="CHEBI:43474"/>
        <dbReference type="ChEBI" id="CHEBI:58702"/>
        <dbReference type="EC" id="4.1.1.31"/>
    </reaction>
</comment>
<dbReference type="PROSITE" id="PS00393">
    <property type="entry name" value="PEPCASE_2"/>
    <property type="match status" value="1"/>
</dbReference>
<comment type="subunit">
    <text evidence="10">Homotetramer.</text>
</comment>
<evidence type="ECO:0000313" key="13">
    <source>
        <dbReference type="EMBL" id="SMO96521.1"/>
    </source>
</evidence>
<comment type="cofactor">
    <cofactor evidence="1 10">
        <name>Mg(2+)</name>
        <dbReference type="ChEBI" id="CHEBI:18420"/>
    </cofactor>
</comment>
<dbReference type="NCBIfam" id="NF000584">
    <property type="entry name" value="PRK00009.1"/>
    <property type="match status" value="1"/>
</dbReference>
<comment type="function">
    <text evidence="2 10">Forms oxaloacetate, a four-carbon dicarboxylic acid source for the tricarboxylic acid cycle.</text>
</comment>
<dbReference type="GO" id="GO:0000287">
    <property type="term" value="F:magnesium ion binding"/>
    <property type="evidence" value="ECO:0007669"/>
    <property type="project" value="UniProtKB-UniRule"/>
</dbReference>
<dbReference type="GO" id="GO:0006107">
    <property type="term" value="P:oxaloacetate metabolic process"/>
    <property type="evidence" value="ECO:0007669"/>
    <property type="project" value="UniProtKB-UniRule"/>
</dbReference>
<comment type="similarity">
    <text evidence="3 10">Belongs to the PEPCase type 1 family.</text>
</comment>